<dbReference type="InterPro" id="IPR003615">
    <property type="entry name" value="HNH_nuc"/>
</dbReference>
<feature type="domain" description="HNH nuclease" evidence="1">
    <location>
        <begin position="219"/>
        <end position="275"/>
    </location>
</feature>
<evidence type="ECO:0000259" key="1">
    <source>
        <dbReference type="SMART" id="SM00507"/>
    </source>
</evidence>
<dbReference type="RefSeq" id="WP_379793629.1">
    <property type="nucleotide sequence ID" value="NZ_JBHSFC010000004.1"/>
</dbReference>
<dbReference type="Pfam" id="PF13391">
    <property type="entry name" value="HNH_2"/>
    <property type="match status" value="1"/>
</dbReference>
<keyword evidence="2" id="KW-0540">Nuclease</keyword>
<dbReference type="GO" id="GO:0004519">
    <property type="term" value="F:endonuclease activity"/>
    <property type="evidence" value="ECO:0007669"/>
    <property type="project" value="UniProtKB-KW"/>
</dbReference>
<protein>
    <submittedName>
        <fullName evidence="2">HNH endonuclease</fullName>
    </submittedName>
</protein>
<name>A0ABD5Q8J5_9EURY</name>
<dbReference type="EMBL" id="JBHSHT010000003">
    <property type="protein sequence ID" value="MFC4826829.1"/>
    <property type="molecule type" value="Genomic_DNA"/>
</dbReference>
<sequence length="340" mass="38762">MAYGQTNRLVYDISGLYLIPVNDAWRDEFRRSVESPVNLTAYEDVPPQLEGLTERRIWGTTETDASKKQTAIDQMTSGDSVLFYHDGEFIAGGRVQCTFENSDVGRLLWNEPRSRHIFTIEDFTTDVPAIEHIWNLLGYKGRPVVQGFTRVADQRVAGLVDDSGSVEAAIFDEGSDEPSEAEIENARTELKQAIADEPRLTEAEDEFTERRQRARDAAFARLVKEAYDDTCAMCGQSRETPDGRPEVEAAHIYPKEQNGRDDIRNGIALCRLHHWAFDSGWLSLADDYTILVRDCPGRNGYHEFKQLEGKRVRLPSDERFRPDQRFTAKHRELHGFKNSS</sequence>
<evidence type="ECO:0000313" key="2">
    <source>
        <dbReference type="EMBL" id="MFC4826829.1"/>
    </source>
</evidence>
<dbReference type="Proteomes" id="UP001595945">
    <property type="component" value="Unassembled WGS sequence"/>
</dbReference>
<dbReference type="Gene3D" id="1.10.30.50">
    <property type="match status" value="1"/>
</dbReference>
<reference evidence="2 3" key="1">
    <citation type="journal article" date="2019" name="Int. J. Syst. Evol. Microbiol.">
        <title>The Global Catalogue of Microorganisms (GCM) 10K type strain sequencing project: providing services to taxonomists for standard genome sequencing and annotation.</title>
        <authorList>
            <consortium name="The Broad Institute Genomics Platform"/>
            <consortium name="The Broad Institute Genome Sequencing Center for Infectious Disease"/>
            <person name="Wu L."/>
            <person name="Ma J."/>
        </authorList>
    </citation>
    <scope>NUCLEOTIDE SEQUENCE [LARGE SCALE GENOMIC DNA]</scope>
    <source>
        <strain evidence="2 3">XZYJ18</strain>
    </source>
</reference>
<dbReference type="SMART" id="SM00507">
    <property type="entry name" value="HNHc"/>
    <property type="match status" value="1"/>
</dbReference>
<keyword evidence="2" id="KW-0378">Hydrolase</keyword>
<accession>A0ABD5Q8J5</accession>
<keyword evidence="2" id="KW-0255">Endonuclease</keyword>
<comment type="caution">
    <text evidence="2">The sequence shown here is derived from an EMBL/GenBank/DDBJ whole genome shotgun (WGS) entry which is preliminary data.</text>
</comment>
<proteinExistence type="predicted"/>
<dbReference type="CDD" id="cd00085">
    <property type="entry name" value="HNHc"/>
    <property type="match status" value="1"/>
</dbReference>
<keyword evidence="3" id="KW-1185">Reference proteome</keyword>
<dbReference type="AlphaFoldDB" id="A0ABD5Q8J5"/>
<evidence type="ECO:0000313" key="3">
    <source>
        <dbReference type="Proteomes" id="UP001595945"/>
    </source>
</evidence>
<gene>
    <name evidence="2" type="ORF">ACFO9K_21480</name>
</gene>
<organism evidence="2 3">
    <name type="scientific">Halorussus aquaticus</name>
    <dbReference type="NCBI Taxonomy" id="2953748"/>
    <lineage>
        <taxon>Archaea</taxon>
        <taxon>Methanobacteriati</taxon>
        <taxon>Methanobacteriota</taxon>
        <taxon>Stenosarchaea group</taxon>
        <taxon>Halobacteria</taxon>
        <taxon>Halobacteriales</taxon>
        <taxon>Haladaptataceae</taxon>
        <taxon>Halorussus</taxon>
    </lineage>
</organism>